<name>A0ACC0W5N7_9STRA</name>
<dbReference type="EMBL" id="CM047583">
    <property type="protein sequence ID" value="KAI9914123.1"/>
    <property type="molecule type" value="Genomic_DNA"/>
</dbReference>
<reference evidence="1 2" key="1">
    <citation type="journal article" date="2022" name="bioRxiv">
        <title>The genome of the oomycete Peronosclerospora sorghi, a cosmopolitan pathogen of maize and sorghum, is inflated with dispersed pseudogenes.</title>
        <authorList>
            <person name="Fletcher K."/>
            <person name="Martin F."/>
            <person name="Isakeit T."/>
            <person name="Cavanaugh K."/>
            <person name="Magill C."/>
            <person name="Michelmore R."/>
        </authorList>
    </citation>
    <scope>NUCLEOTIDE SEQUENCE [LARGE SCALE GENOMIC DNA]</scope>
    <source>
        <strain evidence="1">P6</strain>
    </source>
</reference>
<accession>A0ACC0W5N7</accession>
<comment type="caution">
    <text evidence="1">The sequence shown here is derived from an EMBL/GenBank/DDBJ whole genome shotgun (WGS) entry which is preliminary data.</text>
</comment>
<proteinExistence type="predicted"/>
<gene>
    <name evidence="1" type="ORF">PsorP6_004929</name>
</gene>
<evidence type="ECO:0000313" key="2">
    <source>
        <dbReference type="Proteomes" id="UP001163321"/>
    </source>
</evidence>
<organism evidence="1 2">
    <name type="scientific">Peronosclerospora sorghi</name>
    <dbReference type="NCBI Taxonomy" id="230839"/>
    <lineage>
        <taxon>Eukaryota</taxon>
        <taxon>Sar</taxon>
        <taxon>Stramenopiles</taxon>
        <taxon>Oomycota</taxon>
        <taxon>Peronosporomycetes</taxon>
        <taxon>Peronosporales</taxon>
        <taxon>Peronosporaceae</taxon>
        <taxon>Peronosclerospora</taxon>
    </lineage>
</organism>
<protein>
    <submittedName>
        <fullName evidence="1">Uncharacterized protein</fullName>
    </submittedName>
</protein>
<keyword evidence="2" id="KW-1185">Reference proteome</keyword>
<sequence>MHVRRQAHPDRRCQPAAFLHRFRKPPPPGNRRLNGLGRATFHGHVTTLHARTVNFRHFTPKCYDRPSGFRLVLKGIRDGIFLPNGWQRTYSNMRQLAEKCCRHWEAWKLNGGTGEELFARGLPDNRQIWSATALLDEQHHRLLRDVHTSFLAAGSDYITCNNYGVTPGVGFSDEEIVRYTTIAGRVAREACDEWTLTSSDTTRPKPKVCGSLPPLLESYRADKVPEHNEGVRCYAMIAATLEPFVDCYLAETLSSVEEARMALLGVQGASGDTQKSAEVMVSFTLNSRGQLRSGENVCEAAQELIRFTESISKAELRGILFNCSQPEAVCKALHELHADENLQTSLCSRRVRLGAYANRLTVIPDNWALAESSEPQAMRTDLSVQQYMEFVSKWLDLGATIIGGCCGIGPEYISSVHSMLQNRGLR</sequence>
<evidence type="ECO:0000313" key="1">
    <source>
        <dbReference type="EMBL" id="KAI9914123.1"/>
    </source>
</evidence>
<dbReference type="Proteomes" id="UP001163321">
    <property type="component" value="Chromosome 4"/>
</dbReference>